<name>A0A3R5QP58_9STRA</name>
<organism evidence="1">
    <name type="scientific">Pseudellipsoidion edaphicum</name>
    <dbReference type="NCBI Taxonomy" id="1431838"/>
    <lineage>
        <taxon>Eukaryota</taxon>
        <taxon>Sar</taxon>
        <taxon>Stramenopiles</taxon>
        <taxon>Ochrophyta</taxon>
        <taxon>Eustigmatophyceae</taxon>
        <taxon>Eustigmatales</taxon>
        <taxon>Neomonodaceae</taxon>
        <taxon>Pseudellipsoidion</taxon>
    </lineage>
</organism>
<evidence type="ECO:0000313" key="1">
    <source>
        <dbReference type="EMBL" id="QAA12047.1"/>
    </source>
</evidence>
<keyword evidence="1" id="KW-0934">Plastid</keyword>
<dbReference type="GeneID" id="38948286"/>
<accession>A0A3R5QP58</accession>
<geneLocation type="plastid" evidence="1"/>
<reference evidence="1" key="1">
    <citation type="journal article" date="2019" name="Genome Biol. Evol.">
        <title>Plastid Genomes and Proteins Illuminate the Evolution of Eustigmatophyte Algae and Their Bacterial Endosymbionts.</title>
        <authorList>
            <person name="Sevcikova T."/>
            <person name="Yurchenko T."/>
            <person name="Fawley K.P."/>
            <person name="Amaral R."/>
            <person name="Strnad H."/>
            <person name="Santos L.M."/>
            <person name="Fawley M.W."/>
            <person name="Elias M."/>
        </authorList>
    </citation>
    <scope>NUCLEOTIDE SEQUENCE</scope>
    <source>
        <strain evidence="1">CAUP Q 401</strain>
    </source>
</reference>
<dbReference type="EMBL" id="MK281457">
    <property type="protein sequence ID" value="QAA12047.1"/>
    <property type="molecule type" value="Genomic_DNA"/>
</dbReference>
<dbReference type="RefSeq" id="YP_009551119.1">
    <property type="nucleotide sequence ID" value="NC_040299.1"/>
</dbReference>
<protein>
    <submittedName>
        <fullName evidence="1">Uncharacterized protein</fullName>
    </submittedName>
</protein>
<dbReference type="AlphaFoldDB" id="A0A3R5QP58"/>
<sequence>MIFMTQTITINTSEILTEAEVLETIKSLEMYKTLQQLEREKFLRGLLISIKNKAIINFKNFILFIKNNSGRTMLRLVPRFLLVKSTIVSLLNNEAFIAKSKSGIKFVFIMVLAKLVYNAYRNISKLLIKQNEGTQNLIVITQDLVKNSIKGVHKTVELQEKCKTQEKIISDLQEQIGLKNDRILSLEYQLNQPSGNNHLLELQLQEEKRLEDCDPDPNKL</sequence>
<proteinExistence type="predicted"/>
<gene>
    <name evidence="1" type="primary">orf220</name>
</gene>